<feature type="compositionally biased region" description="Low complexity" evidence="5">
    <location>
        <begin position="80"/>
        <end position="109"/>
    </location>
</feature>
<sequence>MPKYGLQQDQGTVIRWLKGEGERVKRGEALLELETDKAVFEYESPEAGVLRKIVVGEGTTVPVLSVIAVLTDSADEPFDVGAPGPAPSAVTPAASEATPATPAAAPAVGGEDRIRSSPAAKKLAKDLGVDLATVKGTGPGGRITREDVEQAATARQAVSAAAAPTPAAGRRPLSRMRQAIGRAMSESKRNIPHFYVSAEVDMTDAEAWRRRVASERGVKLSVTDVLVKAAAMTLAKYPALNASLDGDATVAHGGVHVGLAVGMEDGLLVPVIADAHAKSMVVLARERAEAVEAARGGRLRGTAQATFTISNLGMFGVTSFIAIVNPPESAALAVGAILPQVRPFGEPLTIAVRQVMQVTLSADHRLTDGMLAAQYLQDLKRNLEGVETLEGWL</sequence>
<feature type="domain" description="Lipoyl-binding" evidence="6">
    <location>
        <begin position="1"/>
        <end position="71"/>
    </location>
</feature>
<dbReference type="SUPFAM" id="SSF47005">
    <property type="entry name" value="Peripheral subunit-binding domain of 2-oxo acid dehydrogenase complex"/>
    <property type="match status" value="1"/>
</dbReference>
<dbReference type="InterPro" id="IPR004167">
    <property type="entry name" value="PSBD"/>
</dbReference>
<dbReference type="Pfam" id="PF00198">
    <property type="entry name" value="2-oxoacid_dh"/>
    <property type="match status" value="1"/>
</dbReference>
<dbReference type="CDD" id="cd06849">
    <property type="entry name" value="lipoyl_domain"/>
    <property type="match status" value="1"/>
</dbReference>
<evidence type="ECO:0000256" key="5">
    <source>
        <dbReference type="SAM" id="MobiDB-lite"/>
    </source>
</evidence>
<dbReference type="PANTHER" id="PTHR23151:SF90">
    <property type="entry name" value="DIHYDROLIPOYLLYSINE-RESIDUE ACETYLTRANSFERASE COMPONENT OF PYRUVATE DEHYDROGENASE COMPLEX, MITOCHONDRIAL-RELATED"/>
    <property type="match status" value="1"/>
</dbReference>
<dbReference type="Pfam" id="PF00364">
    <property type="entry name" value="Biotin_lipoyl"/>
    <property type="match status" value="1"/>
</dbReference>
<organism evidence="8 9">
    <name type="scientific">Handelsmanbacteria sp. (strain RIFCSPLOWO2_12_FULL_64_10)</name>
    <dbReference type="NCBI Taxonomy" id="1817868"/>
    <lineage>
        <taxon>Bacteria</taxon>
        <taxon>Candidatus Handelsmaniibacteriota</taxon>
    </lineage>
</organism>
<gene>
    <name evidence="8" type="ORF">A3F84_12235</name>
</gene>
<evidence type="ECO:0000256" key="4">
    <source>
        <dbReference type="RuleBase" id="RU003423"/>
    </source>
</evidence>
<dbReference type="InterPro" id="IPR000089">
    <property type="entry name" value="Biotin_lipoyl"/>
</dbReference>
<evidence type="ECO:0000256" key="1">
    <source>
        <dbReference type="ARBA" id="ARBA00001938"/>
    </source>
</evidence>
<feature type="domain" description="Peripheral subunit-binding (PSBD)" evidence="7">
    <location>
        <begin position="115"/>
        <end position="152"/>
    </location>
</feature>
<evidence type="ECO:0000259" key="7">
    <source>
        <dbReference type="PROSITE" id="PS51826"/>
    </source>
</evidence>
<proteinExistence type="inferred from homology"/>
<evidence type="ECO:0000313" key="9">
    <source>
        <dbReference type="Proteomes" id="UP000178606"/>
    </source>
</evidence>
<comment type="caution">
    <text evidence="8">The sequence shown here is derived from an EMBL/GenBank/DDBJ whole genome shotgun (WGS) entry which is preliminary data.</text>
</comment>
<reference evidence="8 9" key="1">
    <citation type="journal article" date="2016" name="Nat. Commun.">
        <title>Thousands of microbial genomes shed light on interconnected biogeochemical processes in an aquifer system.</title>
        <authorList>
            <person name="Anantharaman K."/>
            <person name="Brown C.T."/>
            <person name="Hug L.A."/>
            <person name="Sharon I."/>
            <person name="Castelle C.J."/>
            <person name="Probst A.J."/>
            <person name="Thomas B.C."/>
            <person name="Singh A."/>
            <person name="Wilkins M.J."/>
            <person name="Karaoz U."/>
            <person name="Brodie E.L."/>
            <person name="Williams K.H."/>
            <person name="Hubbard S.S."/>
            <person name="Banfield J.F."/>
        </authorList>
    </citation>
    <scope>NUCLEOTIDE SEQUENCE [LARGE SCALE GENOMIC DNA]</scope>
    <source>
        <strain evidence="9">RIFCSPLOWO2_12_FULL_64_10</strain>
    </source>
</reference>
<keyword evidence="4" id="KW-0012">Acyltransferase</keyword>
<dbReference type="Proteomes" id="UP000178606">
    <property type="component" value="Unassembled WGS sequence"/>
</dbReference>
<evidence type="ECO:0000259" key="6">
    <source>
        <dbReference type="PROSITE" id="PS50968"/>
    </source>
</evidence>
<dbReference type="SUPFAM" id="SSF52777">
    <property type="entry name" value="CoA-dependent acyltransferases"/>
    <property type="match status" value="1"/>
</dbReference>
<dbReference type="InterPro" id="IPR045257">
    <property type="entry name" value="E2/Pdx1"/>
</dbReference>
<dbReference type="GO" id="GO:0045254">
    <property type="term" value="C:pyruvate dehydrogenase complex"/>
    <property type="evidence" value="ECO:0007669"/>
    <property type="project" value="InterPro"/>
</dbReference>
<dbReference type="SUPFAM" id="SSF51230">
    <property type="entry name" value="Single hybrid motif"/>
    <property type="match status" value="1"/>
</dbReference>
<keyword evidence="4" id="KW-0808">Transferase</keyword>
<evidence type="ECO:0000256" key="3">
    <source>
        <dbReference type="ARBA" id="ARBA00022823"/>
    </source>
</evidence>
<dbReference type="PROSITE" id="PS50968">
    <property type="entry name" value="BIOTINYL_LIPOYL"/>
    <property type="match status" value="1"/>
</dbReference>
<dbReference type="Gene3D" id="3.30.559.10">
    <property type="entry name" value="Chloramphenicol acetyltransferase-like domain"/>
    <property type="match status" value="1"/>
</dbReference>
<dbReference type="EMBL" id="MFKF01000366">
    <property type="protein sequence ID" value="OGG45800.1"/>
    <property type="molecule type" value="Genomic_DNA"/>
</dbReference>
<evidence type="ECO:0000313" key="8">
    <source>
        <dbReference type="EMBL" id="OGG45800.1"/>
    </source>
</evidence>
<comment type="similarity">
    <text evidence="2 4">Belongs to the 2-oxoacid dehydrogenase family.</text>
</comment>
<dbReference type="GO" id="GO:0006086">
    <property type="term" value="P:pyruvate decarboxylation to acetyl-CoA"/>
    <property type="evidence" value="ECO:0007669"/>
    <property type="project" value="InterPro"/>
</dbReference>
<feature type="region of interest" description="Disordered" evidence="5">
    <location>
        <begin position="78"/>
        <end position="117"/>
    </location>
</feature>
<dbReference type="EC" id="2.3.1.-" evidence="4"/>
<name>A0A1F6C9N0_HANXR</name>
<dbReference type="AlphaFoldDB" id="A0A1F6C9N0"/>
<dbReference type="PANTHER" id="PTHR23151">
    <property type="entry name" value="DIHYDROLIPOAMIDE ACETYL/SUCCINYL-TRANSFERASE-RELATED"/>
    <property type="match status" value="1"/>
</dbReference>
<dbReference type="Gene3D" id="4.10.320.10">
    <property type="entry name" value="E3-binding domain"/>
    <property type="match status" value="1"/>
</dbReference>
<dbReference type="InterPro" id="IPR036625">
    <property type="entry name" value="E3-bd_dom_sf"/>
</dbReference>
<protein>
    <recommendedName>
        <fullName evidence="4">Dihydrolipoamide acetyltransferase component of pyruvate dehydrogenase complex</fullName>
        <ecNumber evidence="4">2.3.1.-</ecNumber>
    </recommendedName>
</protein>
<dbReference type="Gene3D" id="2.40.50.100">
    <property type="match status" value="1"/>
</dbReference>
<evidence type="ECO:0000256" key="2">
    <source>
        <dbReference type="ARBA" id="ARBA00007317"/>
    </source>
</evidence>
<accession>A0A1F6C9N0</accession>
<keyword evidence="3 4" id="KW-0450">Lipoyl</keyword>
<comment type="cofactor">
    <cofactor evidence="1 4">
        <name>(R)-lipoate</name>
        <dbReference type="ChEBI" id="CHEBI:83088"/>
    </cofactor>
</comment>
<dbReference type="InterPro" id="IPR011053">
    <property type="entry name" value="Single_hybrid_motif"/>
</dbReference>
<dbReference type="Pfam" id="PF02817">
    <property type="entry name" value="E3_binding"/>
    <property type="match status" value="1"/>
</dbReference>
<dbReference type="PROSITE" id="PS51826">
    <property type="entry name" value="PSBD"/>
    <property type="match status" value="1"/>
</dbReference>
<dbReference type="GO" id="GO:0016746">
    <property type="term" value="F:acyltransferase activity"/>
    <property type="evidence" value="ECO:0007669"/>
    <property type="project" value="UniProtKB-KW"/>
</dbReference>
<dbReference type="InterPro" id="IPR001078">
    <property type="entry name" value="2-oxoacid_DH_actylTfrase"/>
</dbReference>
<dbReference type="InterPro" id="IPR023213">
    <property type="entry name" value="CAT-like_dom_sf"/>
</dbReference>